<name>A0A5N6F236_9EURO</name>
<dbReference type="EC" id="3.2.1.14" evidence="3"/>
<dbReference type="GO" id="GO:0008061">
    <property type="term" value="F:chitin binding"/>
    <property type="evidence" value="ECO:0007669"/>
    <property type="project" value="UniProtKB-UniRule"/>
</dbReference>
<protein>
    <recommendedName>
        <fullName evidence="3">chitinase</fullName>
        <ecNumber evidence="3">3.2.1.14</ecNumber>
    </recommendedName>
</protein>
<evidence type="ECO:0000256" key="9">
    <source>
        <dbReference type="ARBA" id="ARBA00023295"/>
    </source>
</evidence>
<keyword evidence="9 12" id="KW-0326">Glycosidase</keyword>
<gene>
    <name evidence="17" type="ORF">BDV33DRAFT_189152</name>
</gene>
<comment type="caution">
    <text evidence="11">Lacks conserved residue(s) required for the propagation of feature annotation.</text>
</comment>
<keyword evidence="14" id="KW-0732">Signal</keyword>
<keyword evidence="11" id="KW-1015">Disulfide bond</keyword>
<dbReference type="EMBL" id="ML733407">
    <property type="protein sequence ID" value="KAB8223265.1"/>
    <property type="molecule type" value="Genomic_DNA"/>
</dbReference>
<keyword evidence="8" id="KW-0119">Carbohydrate metabolism</keyword>
<comment type="catalytic activity">
    <reaction evidence="1">
        <text>Random endo-hydrolysis of N-acetyl-beta-D-glucosaminide (1-&gt;4)-beta-linkages in chitin and chitodextrins.</text>
        <dbReference type="EC" id="3.2.1.14"/>
    </reaction>
</comment>
<feature type="chain" id="PRO_5024863572" description="chitinase" evidence="14">
    <location>
        <begin position="26"/>
        <end position="1110"/>
    </location>
</feature>
<keyword evidence="6" id="KW-0146">Chitin degradation</keyword>
<dbReference type="GO" id="GO:0006032">
    <property type="term" value="P:chitin catabolic process"/>
    <property type="evidence" value="ECO:0007669"/>
    <property type="project" value="UniProtKB-KW"/>
</dbReference>
<dbReference type="CDD" id="cd00035">
    <property type="entry name" value="ChtBD1"/>
    <property type="match status" value="1"/>
</dbReference>
<evidence type="ECO:0000256" key="5">
    <source>
        <dbReference type="ARBA" id="ARBA00022801"/>
    </source>
</evidence>
<evidence type="ECO:0000256" key="13">
    <source>
        <dbReference type="SAM" id="MobiDB-lite"/>
    </source>
</evidence>
<dbReference type="PROSITE" id="PS00026">
    <property type="entry name" value="CHIT_BIND_I_1"/>
    <property type="match status" value="1"/>
</dbReference>
<feature type="signal peptide" evidence="14">
    <location>
        <begin position="1"/>
        <end position="25"/>
    </location>
</feature>
<feature type="compositionally biased region" description="Low complexity" evidence="13">
    <location>
        <begin position="952"/>
        <end position="963"/>
    </location>
</feature>
<dbReference type="Gene3D" id="3.30.60.10">
    <property type="entry name" value="Endochitinase-like"/>
    <property type="match status" value="1"/>
</dbReference>
<evidence type="ECO:0000256" key="4">
    <source>
        <dbReference type="ARBA" id="ARBA00022669"/>
    </source>
</evidence>
<dbReference type="InterPro" id="IPR050314">
    <property type="entry name" value="Glycosyl_Hydrlase_18"/>
</dbReference>
<dbReference type="InterPro" id="IPR001002">
    <property type="entry name" value="Chitin-bd_1"/>
</dbReference>
<dbReference type="SUPFAM" id="SSF54556">
    <property type="entry name" value="Chitinase insertion domain"/>
    <property type="match status" value="1"/>
</dbReference>
<dbReference type="SMART" id="SM00270">
    <property type="entry name" value="ChtBD1"/>
    <property type="match status" value="2"/>
</dbReference>
<dbReference type="SUPFAM" id="SSF51445">
    <property type="entry name" value="(Trans)glycosidases"/>
    <property type="match status" value="1"/>
</dbReference>
<evidence type="ECO:0000256" key="8">
    <source>
        <dbReference type="ARBA" id="ARBA00023277"/>
    </source>
</evidence>
<keyword evidence="18" id="KW-1185">Reference proteome</keyword>
<evidence type="ECO:0000256" key="3">
    <source>
        <dbReference type="ARBA" id="ARBA00012729"/>
    </source>
</evidence>
<evidence type="ECO:0000256" key="11">
    <source>
        <dbReference type="PROSITE-ProRule" id="PRU00261"/>
    </source>
</evidence>
<dbReference type="GO" id="GO:0008843">
    <property type="term" value="F:endochitinase activity"/>
    <property type="evidence" value="ECO:0007669"/>
    <property type="project" value="UniProtKB-EC"/>
</dbReference>
<dbReference type="GO" id="GO:0000272">
    <property type="term" value="P:polysaccharide catabolic process"/>
    <property type="evidence" value="ECO:0007669"/>
    <property type="project" value="UniProtKB-KW"/>
</dbReference>
<sequence length="1110" mass="119329">MSPPLSSKWPFIISLMVYAVRPGWAGMGTCSPTEKCETGCCSREGFCGFGPEFCGDEVCISSCDSVAECGKYATANNTECPLNVCCSQFGFCGTTPEFCDVGCQSGCDAVREPSCSGTSSEAVYIGYYEGWNSQHPCDVVLPEDINVSPWTHLYYSFAGISIIDFSITTTNPQDEDFWTRFTSLKKKKPSLKTYISVGGWDVGGTPFSIMVRFPGTRKHFIKSALNMMRKYGFDGIDIDWEYPAAEDRGGARSDTANLVKFLKELRAALGSEYGLTVTLPTSYWYLKGFDIANMVQYVDFFNFMAYDIHGTWDGRTSKWTKSVVNPHTNLTGTYNALVFKYYGRHCSNSRTNLSFLEIAGGLDLLWRNKIDPSKVVLGLGFYGRSFQLANPSCSTPGCAFYTGHGSSGGAVAGECSGTSGILSNYEISRIIKSYDPTIKYDEAAAVNWMTWSSDQWVSFDNGRTLKQKANFANNKCLGGLLSWAVDLGGPGSLKNPNLFTDSDLSMDGANPEGGSDGTGNLYVGAEVLNPDSNHVTAIAPVNIIFPITTLPSPTTIAPSGYPTSLEVAWPTTETVTSGTITTVTSTITRYIQPTTIAVPSLTVREHGFYNWNITDKNTTHLVGALIPSIRLPPIVITDDPNPLKETSVSHTPAVTRTIHLPPWPWTTDGTKYPSITFTQGGPPGPTCTAGCGTLCTQFCDGPCLNNCGDTSSRDFISPLDDDPPTVAPCAGKDCKNGKCQGEICIEKGCTGADCQNRVCVGDDCKPTGCTGPDCDKGHCSGKNCQDHGCVGKDCDKQSGGCFGLLCLSWGCLGPQCSGTDFVCTGPHCRVVSCSGPSCTNGICTGPGCMTEDGDCEAKEAESCTEWISSTMMTPASTYSTQTVTTACKTISACNAKGTTVTKTIDEDGLVEGTVTYIENDVPTDAADDAIASSLASYYSSYWSAVDATSTSSTVSSTTTTTSSSGGGQTHDPIPNSLIVLKEHIEDEHFDSSVSHYYKWYSVYYSYRHQVTQKGICALSGKVDGPVKSDEGEEYPTSLGPFALGQYTGCLYSGSKHRPGSVKCDNSELPFTCLGYKYNAHAADWNCGKTYTKDGTTHYSNYYKAVECLIL</sequence>
<dbReference type="InterPro" id="IPR036861">
    <property type="entry name" value="Endochitinase-like_sf"/>
</dbReference>
<evidence type="ECO:0000259" key="16">
    <source>
        <dbReference type="PROSITE" id="PS51910"/>
    </source>
</evidence>
<evidence type="ECO:0000256" key="1">
    <source>
        <dbReference type="ARBA" id="ARBA00000822"/>
    </source>
</evidence>
<evidence type="ECO:0000256" key="10">
    <source>
        <dbReference type="ARBA" id="ARBA00023326"/>
    </source>
</evidence>
<dbReference type="Pfam" id="PF00704">
    <property type="entry name" value="Glyco_hydro_18"/>
    <property type="match status" value="1"/>
</dbReference>
<dbReference type="InterPro" id="IPR001579">
    <property type="entry name" value="Glyco_hydro_18_chit_AS"/>
</dbReference>
<dbReference type="SUPFAM" id="SSF57016">
    <property type="entry name" value="Plant lectins/antimicrobial peptides"/>
    <property type="match status" value="1"/>
</dbReference>
<evidence type="ECO:0000313" key="17">
    <source>
        <dbReference type="EMBL" id="KAB8223265.1"/>
    </source>
</evidence>
<dbReference type="Gene3D" id="3.20.20.80">
    <property type="entry name" value="Glycosidases"/>
    <property type="match status" value="1"/>
</dbReference>
<dbReference type="InterPro" id="IPR018371">
    <property type="entry name" value="Chitin-binding_1_CS"/>
</dbReference>
<feature type="disulfide bond" evidence="11">
    <location>
        <begin position="85"/>
        <end position="99"/>
    </location>
</feature>
<dbReference type="Pfam" id="PF00187">
    <property type="entry name" value="Chitin_bind_1"/>
    <property type="match status" value="1"/>
</dbReference>
<dbReference type="InterPro" id="IPR017853">
    <property type="entry name" value="GH"/>
</dbReference>
<dbReference type="PROSITE" id="PS50941">
    <property type="entry name" value="CHIT_BIND_I_2"/>
    <property type="match status" value="1"/>
</dbReference>
<feature type="region of interest" description="Disordered" evidence="13">
    <location>
        <begin position="952"/>
        <end position="972"/>
    </location>
</feature>
<dbReference type="InterPro" id="IPR001223">
    <property type="entry name" value="Glyco_hydro18_cat"/>
</dbReference>
<proteinExistence type="inferred from homology"/>
<dbReference type="PROSITE" id="PS51910">
    <property type="entry name" value="GH18_2"/>
    <property type="match status" value="1"/>
</dbReference>
<dbReference type="PANTHER" id="PTHR11177:SF402">
    <property type="entry name" value="CHITINASE"/>
    <property type="match status" value="1"/>
</dbReference>
<keyword evidence="10" id="KW-0624">Polysaccharide degradation</keyword>
<comment type="similarity">
    <text evidence="2">Belongs to the glycosyl hydrolase 18 family. Chitinase class V subfamily.</text>
</comment>
<dbReference type="AlphaFoldDB" id="A0A5N6F236"/>
<feature type="domain" description="GH18" evidence="16">
    <location>
        <begin position="122"/>
        <end position="510"/>
    </location>
</feature>
<dbReference type="PANTHER" id="PTHR11177">
    <property type="entry name" value="CHITINASE"/>
    <property type="match status" value="1"/>
</dbReference>
<feature type="disulfide bond" evidence="11">
    <location>
        <begin position="80"/>
        <end position="92"/>
    </location>
</feature>
<dbReference type="InterPro" id="IPR029070">
    <property type="entry name" value="Chitinase_insertion_sf"/>
</dbReference>
<evidence type="ECO:0000256" key="12">
    <source>
        <dbReference type="RuleBase" id="RU000489"/>
    </source>
</evidence>
<feature type="disulfide bond" evidence="11">
    <location>
        <begin position="103"/>
        <end position="107"/>
    </location>
</feature>
<dbReference type="InterPro" id="IPR011583">
    <property type="entry name" value="Chitinase_II/V-like_cat"/>
</dbReference>
<keyword evidence="5 12" id="KW-0378">Hydrolase</keyword>
<keyword evidence="7" id="KW-0843">Virulence</keyword>
<dbReference type="SMART" id="SM00636">
    <property type="entry name" value="Glyco_18"/>
    <property type="match status" value="1"/>
</dbReference>
<evidence type="ECO:0000256" key="14">
    <source>
        <dbReference type="SAM" id="SignalP"/>
    </source>
</evidence>
<dbReference type="Gene3D" id="3.10.50.10">
    <property type="match status" value="1"/>
</dbReference>
<dbReference type="Proteomes" id="UP000326799">
    <property type="component" value="Unassembled WGS sequence"/>
</dbReference>
<evidence type="ECO:0000256" key="6">
    <source>
        <dbReference type="ARBA" id="ARBA00023024"/>
    </source>
</evidence>
<reference evidence="17 18" key="1">
    <citation type="submission" date="2019-04" db="EMBL/GenBank/DDBJ databases">
        <title>Fungal friends and foes A comparative genomics study of 23 Aspergillus species from section Flavi.</title>
        <authorList>
            <consortium name="DOE Joint Genome Institute"/>
            <person name="Kjaerbolling I."/>
            <person name="Vesth T.C."/>
            <person name="Frisvad J.C."/>
            <person name="Nybo J.L."/>
            <person name="Theobald S."/>
            <person name="Kildgaard S."/>
            <person name="Petersen T.I."/>
            <person name="Kuo A."/>
            <person name="Sato A."/>
            <person name="Lyhne E.K."/>
            <person name="Kogle M.E."/>
            <person name="Wiebenga A."/>
            <person name="Kun R.S."/>
            <person name="Lubbers R.J."/>
            <person name="Makela M.R."/>
            <person name="Barry K."/>
            <person name="Chovatia M."/>
            <person name="Clum A."/>
            <person name="Daum C."/>
            <person name="Haridas S."/>
            <person name="He G."/>
            <person name="LaButti K."/>
            <person name="Lipzen A."/>
            <person name="Mondo S."/>
            <person name="Pangilinan J."/>
            <person name="Riley R."/>
            <person name="Salamov A."/>
            <person name="Simmons B.A."/>
            <person name="Magnuson J.K."/>
            <person name="Henrissat B."/>
            <person name="Mortensen U.H."/>
            <person name="Larsen T.O."/>
            <person name="De vries R.P."/>
            <person name="Grigoriev I.V."/>
            <person name="Machida M."/>
            <person name="Baker S.E."/>
            <person name="Andersen M.R."/>
        </authorList>
    </citation>
    <scope>NUCLEOTIDE SEQUENCE [LARGE SCALE GENOMIC DNA]</scope>
    <source>
        <strain evidence="17 18">CBS 126849</strain>
    </source>
</reference>
<evidence type="ECO:0000256" key="2">
    <source>
        <dbReference type="ARBA" id="ARBA00008682"/>
    </source>
</evidence>
<feature type="domain" description="Chitin-binding type-1" evidence="15">
    <location>
        <begin position="66"/>
        <end position="109"/>
    </location>
</feature>
<keyword evidence="4 11" id="KW-0147">Chitin-binding</keyword>
<dbReference type="PROSITE" id="PS01095">
    <property type="entry name" value="GH18_1"/>
    <property type="match status" value="1"/>
</dbReference>
<evidence type="ECO:0000256" key="7">
    <source>
        <dbReference type="ARBA" id="ARBA00023026"/>
    </source>
</evidence>
<organism evidence="17 18">
    <name type="scientific">Aspergillus novoparasiticus</name>
    <dbReference type="NCBI Taxonomy" id="986946"/>
    <lineage>
        <taxon>Eukaryota</taxon>
        <taxon>Fungi</taxon>
        <taxon>Dikarya</taxon>
        <taxon>Ascomycota</taxon>
        <taxon>Pezizomycotina</taxon>
        <taxon>Eurotiomycetes</taxon>
        <taxon>Eurotiomycetidae</taxon>
        <taxon>Eurotiales</taxon>
        <taxon>Aspergillaceae</taxon>
        <taxon>Aspergillus</taxon>
        <taxon>Aspergillus subgen. Circumdati</taxon>
    </lineage>
</organism>
<evidence type="ECO:0000313" key="18">
    <source>
        <dbReference type="Proteomes" id="UP000326799"/>
    </source>
</evidence>
<evidence type="ECO:0000259" key="15">
    <source>
        <dbReference type="PROSITE" id="PS50941"/>
    </source>
</evidence>
<accession>A0A5N6F236</accession>